<evidence type="ECO:0000256" key="1">
    <source>
        <dbReference type="SAM" id="MobiDB-lite"/>
    </source>
</evidence>
<gene>
    <name evidence="2" type="ORF">E1301_Tti006472</name>
</gene>
<proteinExistence type="predicted"/>
<dbReference type="Proteomes" id="UP000324632">
    <property type="component" value="Chromosome 11"/>
</dbReference>
<feature type="region of interest" description="Disordered" evidence="1">
    <location>
        <begin position="136"/>
        <end position="155"/>
    </location>
</feature>
<feature type="compositionally biased region" description="Polar residues" evidence="1">
    <location>
        <begin position="145"/>
        <end position="155"/>
    </location>
</feature>
<keyword evidence="3" id="KW-1185">Reference proteome</keyword>
<evidence type="ECO:0000313" key="2">
    <source>
        <dbReference type="EMBL" id="KAA0714688.1"/>
    </source>
</evidence>
<organism evidence="2 3">
    <name type="scientific">Triplophysa tibetana</name>
    <dbReference type="NCBI Taxonomy" id="1572043"/>
    <lineage>
        <taxon>Eukaryota</taxon>
        <taxon>Metazoa</taxon>
        <taxon>Chordata</taxon>
        <taxon>Craniata</taxon>
        <taxon>Vertebrata</taxon>
        <taxon>Euteleostomi</taxon>
        <taxon>Actinopterygii</taxon>
        <taxon>Neopterygii</taxon>
        <taxon>Teleostei</taxon>
        <taxon>Ostariophysi</taxon>
        <taxon>Cypriniformes</taxon>
        <taxon>Nemacheilidae</taxon>
        <taxon>Triplophysa</taxon>
    </lineage>
</organism>
<dbReference type="AlphaFoldDB" id="A0A5A9NYJ9"/>
<protein>
    <submittedName>
        <fullName evidence="2">Uncharacterized protein</fullName>
    </submittedName>
</protein>
<reference evidence="2 3" key="1">
    <citation type="journal article" date="2019" name="Mol. Ecol. Resour.">
        <title>Chromosome-level genome assembly of Triplophysa tibetana, a fish adapted to the harsh high-altitude environment of the Tibetan Plateau.</title>
        <authorList>
            <person name="Yang X."/>
            <person name="Liu H."/>
            <person name="Ma Z."/>
            <person name="Zou Y."/>
            <person name="Zou M."/>
            <person name="Mao Y."/>
            <person name="Li X."/>
            <person name="Wang H."/>
            <person name="Chen T."/>
            <person name="Wang W."/>
            <person name="Yang R."/>
        </authorList>
    </citation>
    <scope>NUCLEOTIDE SEQUENCE [LARGE SCALE GENOMIC DNA]</scope>
    <source>
        <strain evidence="2">TTIB1903HZAU</strain>
        <tissue evidence="2">Muscle</tissue>
    </source>
</reference>
<name>A0A5A9NYJ9_9TELE</name>
<dbReference type="EMBL" id="SOYY01000011">
    <property type="protein sequence ID" value="KAA0714688.1"/>
    <property type="molecule type" value="Genomic_DNA"/>
</dbReference>
<comment type="caution">
    <text evidence="2">The sequence shown here is derived from an EMBL/GenBank/DDBJ whole genome shotgun (WGS) entry which is preliminary data.</text>
</comment>
<evidence type="ECO:0000313" key="3">
    <source>
        <dbReference type="Proteomes" id="UP000324632"/>
    </source>
</evidence>
<sequence>MMDKLYYLEPSLRCALLSGGGPLVMAHNESRPRDELINVGDVHCFNEETDLLTMSRKGPFRTSMGSPWKPLLLLSVISGLADSLSPSASTAPPSPGSQCLSVAHLRSSTWVPEPCDALSLPAAALIASVTEMWFNERPDRERSPQRSQTSVSISL</sequence>
<accession>A0A5A9NYJ9</accession>